<evidence type="ECO:0000313" key="1">
    <source>
        <dbReference type="EMBL" id="KKL11471.1"/>
    </source>
</evidence>
<organism evidence="1">
    <name type="scientific">marine sediment metagenome</name>
    <dbReference type="NCBI Taxonomy" id="412755"/>
    <lineage>
        <taxon>unclassified sequences</taxon>
        <taxon>metagenomes</taxon>
        <taxon>ecological metagenomes</taxon>
    </lineage>
</organism>
<name>A0A0F9D0W2_9ZZZZ</name>
<accession>A0A0F9D0W2</accession>
<protein>
    <submittedName>
        <fullName evidence="1">Uncharacterized protein</fullName>
    </submittedName>
</protein>
<dbReference type="EMBL" id="LAZR01041642">
    <property type="protein sequence ID" value="KKL11471.1"/>
    <property type="molecule type" value="Genomic_DNA"/>
</dbReference>
<feature type="non-terminal residue" evidence="1">
    <location>
        <position position="1"/>
    </location>
</feature>
<proteinExistence type="predicted"/>
<sequence length="147" mass="16682">ARPDEVALIRHAARTSDLTWEDIDRKFVYYERDKQYSGRQSLLGGLWLTLRKGEGVVWSLRLEADDPLVASVFIANMKANDRREDVGDDDLILNGAKEVKAGETLEFKYEYTATHDMDGVVSVLMIKAPPEAHYLVRELSVRKISGK</sequence>
<gene>
    <name evidence="1" type="ORF">LCGC14_2545480</name>
</gene>
<dbReference type="AlphaFoldDB" id="A0A0F9D0W2"/>
<reference evidence="1" key="1">
    <citation type="journal article" date="2015" name="Nature">
        <title>Complex archaea that bridge the gap between prokaryotes and eukaryotes.</title>
        <authorList>
            <person name="Spang A."/>
            <person name="Saw J.H."/>
            <person name="Jorgensen S.L."/>
            <person name="Zaremba-Niedzwiedzka K."/>
            <person name="Martijn J."/>
            <person name="Lind A.E."/>
            <person name="van Eijk R."/>
            <person name="Schleper C."/>
            <person name="Guy L."/>
            <person name="Ettema T.J."/>
        </authorList>
    </citation>
    <scope>NUCLEOTIDE SEQUENCE</scope>
</reference>
<comment type="caution">
    <text evidence="1">The sequence shown here is derived from an EMBL/GenBank/DDBJ whole genome shotgun (WGS) entry which is preliminary data.</text>
</comment>